<dbReference type="Gene3D" id="2.30.30.40">
    <property type="entry name" value="SH3 Domains"/>
    <property type="match status" value="1"/>
</dbReference>
<reference evidence="2 3" key="1">
    <citation type="submission" date="2020-06" db="EMBL/GenBank/DDBJ databases">
        <title>Sulfitobacter algicola sp. nov., isolated from green algae.</title>
        <authorList>
            <person name="Wang C."/>
        </authorList>
    </citation>
    <scope>NUCLEOTIDE SEQUENCE [LARGE SCALE GENOMIC DNA]</scope>
    <source>
        <strain evidence="2 3">1151</strain>
    </source>
</reference>
<dbReference type="InterPro" id="IPR002545">
    <property type="entry name" value="CheW-lke_dom"/>
</dbReference>
<evidence type="ECO:0000313" key="2">
    <source>
        <dbReference type="EMBL" id="NSX55484.1"/>
    </source>
</evidence>
<dbReference type="PANTHER" id="PTHR22617:SF23">
    <property type="entry name" value="CHEMOTAXIS PROTEIN CHEW"/>
    <property type="match status" value="1"/>
</dbReference>
<dbReference type="InterPro" id="IPR039315">
    <property type="entry name" value="CheW"/>
</dbReference>
<dbReference type="EMBL" id="JABUFE010000006">
    <property type="protein sequence ID" value="NSX55484.1"/>
    <property type="molecule type" value="Genomic_DNA"/>
</dbReference>
<dbReference type="CDD" id="cd00732">
    <property type="entry name" value="CheW"/>
    <property type="match status" value="1"/>
</dbReference>
<keyword evidence="3" id="KW-1185">Reference proteome</keyword>
<proteinExistence type="predicted"/>
<dbReference type="InterPro" id="IPR036061">
    <property type="entry name" value="CheW-like_dom_sf"/>
</dbReference>
<accession>A0ABX2IRG6</accession>
<sequence>MAEMELIKETGDVELLSFRISEQEYSLDIMSVREIRSWTKATPLPHSPSYVRGVINLRGTVLPIIDLSARLGLEKSEQSERDVIIVVHMFDQTVGLLVDAVIDILAVPHNEMQQPPEIGTDTGPAFVNALTLVEGRMIRLLDLASIMPRTEGKAA</sequence>
<dbReference type="PROSITE" id="PS50851">
    <property type="entry name" value="CHEW"/>
    <property type="match status" value="1"/>
</dbReference>
<protein>
    <submittedName>
        <fullName evidence="2">Chemotaxis protein CheW</fullName>
    </submittedName>
</protein>
<dbReference type="Pfam" id="PF01584">
    <property type="entry name" value="CheW"/>
    <property type="match status" value="1"/>
</dbReference>
<feature type="domain" description="CheW-like" evidence="1">
    <location>
        <begin position="12"/>
        <end position="152"/>
    </location>
</feature>
<evidence type="ECO:0000259" key="1">
    <source>
        <dbReference type="PROSITE" id="PS50851"/>
    </source>
</evidence>
<dbReference type="Gene3D" id="2.40.50.180">
    <property type="entry name" value="CheA-289, Domain 4"/>
    <property type="match status" value="1"/>
</dbReference>
<dbReference type="SMART" id="SM00260">
    <property type="entry name" value="CheW"/>
    <property type="match status" value="1"/>
</dbReference>
<organism evidence="2 3">
    <name type="scientific">Parasulfitobacter algicola</name>
    <dbReference type="NCBI Taxonomy" id="2614809"/>
    <lineage>
        <taxon>Bacteria</taxon>
        <taxon>Pseudomonadati</taxon>
        <taxon>Pseudomonadota</taxon>
        <taxon>Alphaproteobacteria</taxon>
        <taxon>Rhodobacterales</taxon>
        <taxon>Roseobacteraceae</taxon>
        <taxon>Parasulfitobacter</taxon>
    </lineage>
</organism>
<dbReference type="SUPFAM" id="SSF50341">
    <property type="entry name" value="CheW-like"/>
    <property type="match status" value="1"/>
</dbReference>
<dbReference type="Proteomes" id="UP000777935">
    <property type="component" value="Unassembled WGS sequence"/>
</dbReference>
<name>A0ABX2IRG6_9RHOB</name>
<gene>
    <name evidence="2" type="ORF">HRQ87_11775</name>
</gene>
<evidence type="ECO:0000313" key="3">
    <source>
        <dbReference type="Proteomes" id="UP000777935"/>
    </source>
</evidence>
<comment type="caution">
    <text evidence="2">The sequence shown here is derived from an EMBL/GenBank/DDBJ whole genome shotgun (WGS) entry which is preliminary data.</text>
</comment>
<dbReference type="RefSeq" id="WP_174138525.1">
    <property type="nucleotide sequence ID" value="NZ_JABUFE010000006.1"/>
</dbReference>
<dbReference type="PANTHER" id="PTHR22617">
    <property type="entry name" value="CHEMOTAXIS SENSOR HISTIDINE KINASE-RELATED"/>
    <property type="match status" value="1"/>
</dbReference>